<sequence length="78" mass="9304">MVDAETLIIKDRVSRMMAAMDEIQRLWDFVVNERSFCMYRIKVPKYNGYSVPKLANPDIVELYSRNVSSKKFIALWRR</sequence>
<protein>
    <submittedName>
        <fullName evidence="1">12945_t:CDS:1</fullName>
    </submittedName>
</protein>
<evidence type="ECO:0000313" key="2">
    <source>
        <dbReference type="Proteomes" id="UP000789570"/>
    </source>
</evidence>
<gene>
    <name evidence="1" type="ORF">FCALED_LOCUS6921</name>
</gene>
<dbReference type="OrthoDB" id="370884at2759"/>
<accession>A0A9N9FZV5</accession>
<dbReference type="Proteomes" id="UP000789570">
    <property type="component" value="Unassembled WGS sequence"/>
</dbReference>
<reference evidence="1" key="1">
    <citation type="submission" date="2021-06" db="EMBL/GenBank/DDBJ databases">
        <authorList>
            <person name="Kallberg Y."/>
            <person name="Tangrot J."/>
            <person name="Rosling A."/>
        </authorList>
    </citation>
    <scope>NUCLEOTIDE SEQUENCE</scope>
    <source>
        <strain evidence="1">UK204</strain>
    </source>
</reference>
<keyword evidence="2" id="KW-1185">Reference proteome</keyword>
<dbReference type="AlphaFoldDB" id="A0A9N9FZV5"/>
<organism evidence="1 2">
    <name type="scientific">Funneliformis caledonium</name>
    <dbReference type="NCBI Taxonomy" id="1117310"/>
    <lineage>
        <taxon>Eukaryota</taxon>
        <taxon>Fungi</taxon>
        <taxon>Fungi incertae sedis</taxon>
        <taxon>Mucoromycota</taxon>
        <taxon>Glomeromycotina</taxon>
        <taxon>Glomeromycetes</taxon>
        <taxon>Glomerales</taxon>
        <taxon>Glomeraceae</taxon>
        <taxon>Funneliformis</taxon>
    </lineage>
</organism>
<dbReference type="EMBL" id="CAJVPQ010001735">
    <property type="protein sequence ID" value="CAG8567447.1"/>
    <property type="molecule type" value="Genomic_DNA"/>
</dbReference>
<proteinExistence type="predicted"/>
<name>A0A9N9FZV5_9GLOM</name>
<comment type="caution">
    <text evidence="1">The sequence shown here is derived from an EMBL/GenBank/DDBJ whole genome shotgun (WGS) entry which is preliminary data.</text>
</comment>
<evidence type="ECO:0000313" key="1">
    <source>
        <dbReference type="EMBL" id="CAG8567447.1"/>
    </source>
</evidence>